<comment type="caution">
    <text evidence="2">The sequence shown here is derived from an EMBL/GenBank/DDBJ whole genome shotgun (WGS) entry which is preliminary data.</text>
</comment>
<gene>
    <name evidence="2" type="ORF">SLS60_004472</name>
</gene>
<feature type="compositionally biased region" description="Pro residues" evidence="1">
    <location>
        <begin position="759"/>
        <end position="770"/>
    </location>
</feature>
<keyword evidence="3" id="KW-1185">Reference proteome</keyword>
<feature type="compositionally biased region" description="Polar residues" evidence="1">
    <location>
        <begin position="180"/>
        <end position="200"/>
    </location>
</feature>
<feature type="compositionally biased region" description="Basic and acidic residues" evidence="1">
    <location>
        <begin position="881"/>
        <end position="891"/>
    </location>
</feature>
<feature type="compositionally biased region" description="Low complexity" evidence="1">
    <location>
        <begin position="503"/>
        <end position="518"/>
    </location>
</feature>
<feature type="region of interest" description="Disordered" evidence="1">
    <location>
        <begin position="737"/>
        <end position="1494"/>
    </location>
</feature>
<feature type="compositionally biased region" description="Basic and acidic residues" evidence="1">
    <location>
        <begin position="406"/>
        <end position="421"/>
    </location>
</feature>
<proteinExistence type="predicted"/>
<accession>A0ABR3RKG5</accession>
<feature type="compositionally biased region" description="Acidic residues" evidence="1">
    <location>
        <begin position="775"/>
        <end position="784"/>
    </location>
</feature>
<feature type="compositionally biased region" description="Low complexity" evidence="1">
    <location>
        <begin position="1233"/>
        <end position="1248"/>
    </location>
</feature>
<feature type="compositionally biased region" description="Polar residues" evidence="1">
    <location>
        <begin position="892"/>
        <end position="908"/>
    </location>
</feature>
<feature type="compositionally biased region" description="Pro residues" evidence="1">
    <location>
        <begin position="1214"/>
        <end position="1226"/>
    </location>
</feature>
<feature type="region of interest" description="Disordered" evidence="1">
    <location>
        <begin position="403"/>
        <end position="645"/>
    </location>
</feature>
<name>A0ABR3RKG5_9PLEO</name>
<evidence type="ECO:0000313" key="3">
    <source>
        <dbReference type="Proteomes" id="UP001521785"/>
    </source>
</evidence>
<feature type="compositionally biased region" description="Low complexity" evidence="1">
    <location>
        <begin position="61"/>
        <end position="72"/>
    </location>
</feature>
<feature type="compositionally biased region" description="Polar residues" evidence="1">
    <location>
        <begin position="1019"/>
        <end position="1030"/>
    </location>
</feature>
<evidence type="ECO:0000256" key="1">
    <source>
        <dbReference type="SAM" id="MobiDB-lite"/>
    </source>
</evidence>
<dbReference type="EMBL" id="JAKJXO020000005">
    <property type="protein sequence ID" value="KAL1604931.1"/>
    <property type="molecule type" value="Genomic_DNA"/>
</dbReference>
<reference evidence="2 3" key="1">
    <citation type="submission" date="2024-02" db="EMBL/GenBank/DDBJ databases">
        <title>De novo assembly and annotation of 12 fungi associated with fruit tree decline syndrome in Ontario, Canada.</title>
        <authorList>
            <person name="Sulman M."/>
            <person name="Ellouze W."/>
            <person name="Ilyukhin E."/>
        </authorList>
    </citation>
    <scope>NUCLEOTIDE SEQUENCE [LARGE SCALE GENOMIC DNA]</scope>
    <source>
        <strain evidence="2 3">M42-189</strain>
    </source>
</reference>
<feature type="compositionally biased region" description="Low complexity" evidence="1">
    <location>
        <begin position="32"/>
        <end position="52"/>
    </location>
</feature>
<feature type="compositionally biased region" description="Polar residues" evidence="1">
    <location>
        <begin position="456"/>
        <end position="478"/>
    </location>
</feature>
<organism evidence="2 3">
    <name type="scientific">Paraconiothyrium brasiliense</name>
    <dbReference type="NCBI Taxonomy" id="300254"/>
    <lineage>
        <taxon>Eukaryota</taxon>
        <taxon>Fungi</taxon>
        <taxon>Dikarya</taxon>
        <taxon>Ascomycota</taxon>
        <taxon>Pezizomycotina</taxon>
        <taxon>Dothideomycetes</taxon>
        <taxon>Pleosporomycetidae</taxon>
        <taxon>Pleosporales</taxon>
        <taxon>Massarineae</taxon>
        <taxon>Didymosphaeriaceae</taxon>
        <taxon>Paraconiothyrium</taxon>
    </lineage>
</organism>
<feature type="compositionally biased region" description="Basic residues" evidence="1">
    <location>
        <begin position="1363"/>
        <end position="1377"/>
    </location>
</feature>
<feature type="region of interest" description="Disordered" evidence="1">
    <location>
        <begin position="352"/>
        <end position="372"/>
    </location>
</feature>
<feature type="compositionally biased region" description="Acidic residues" evidence="1">
    <location>
        <begin position="1300"/>
        <end position="1313"/>
    </location>
</feature>
<evidence type="ECO:0000313" key="2">
    <source>
        <dbReference type="EMBL" id="KAL1604931.1"/>
    </source>
</evidence>
<feature type="compositionally biased region" description="Gly residues" evidence="1">
    <location>
        <begin position="136"/>
        <end position="145"/>
    </location>
</feature>
<feature type="compositionally biased region" description="Polar residues" evidence="1">
    <location>
        <begin position="795"/>
        <end position="804"/>
    </location>
</feature>
<feature type="compositionally biased region" description="Basic and acidic residues" evidence="1">
    <location>
        <begin position="223"/>
        <end position="232"/>
    </location>
</feature>
<sequence>MQASNKPASASASLAATKAFLRDRESNGALSNAAAAAALRTHTTTPTPVGETVTKRMVRKGSVSSQGSGSQQRPGLRRHSSSGSMTERSFRAPSPARSSPIDHDAPPIPAVPKDVPQANVVHRRNSSLEPPARGGSPVGRGGGRGVSLDRGTSHAGNRGRGQPRASPLSKVVEDELDGGQRSSINFSRPISPPVASSPTQKPVARAGQSGWFGGPVVNTEQTFRGEKPRPKTSDGTSAYATQQAAQNVQNASVRPVSTRTAHMSNGVEGARLATGSMRAKPSGAAVQSQQTFTAAKDRPVRIVDPNSPFAVYDPSSRKFIHKQDAMNLHRAMSDAEDPAPPYEPQRAVHQTHYEEPQYSQPARQAPQPATYARHAEISVPAASTTHRGAALFQDEPAFTALEFTEAEDRLRADANTSRKLESPAPEPIEAPEDTLSPKFATNQDSSYPHLAPPGLATTSGPPSTQGSERSARTHSMSPPRSAHFAAVAADLSDGVKHQPPGRSVSPAKSALKASPSVSGRSHSPLANNGRMVNRGASSHASDAASEDGGKKKKKVRISFDEEPVVLGTSAYGDSDLSNVPVADDLDSEEDLDVLKPTPVLPSFGSIRDKNRRSRDDPEKVTETVSSSLSNSATLMGESSELSSDHKIGGILAQAFAAKSAEHSSGNDPLPPEVTSVEGSGYYSESSESEADVPIVEPHNTHEREVSQSTPEPEPKTLTNPVEMRAAPLEVPVIAVQPASPPLPQEPATEPTYISQPVVAPQPAPRAPRPFIPGGWDDDDASEPEVEIKAPEPTVSVPSQPSITIQIPERPVDDDSSDDNSSVYSDAYEDPEEGEGFASIDAIMESPVVAPTSRFASNNSSPIAHKTGLESSRWAPTNPDDIQERVIQDQRKAQPNSDWETPQQYSSELNDSRRQQPQPGLLINNLASKEEPKSAPRAAAPVTQTRGEPKPTLQESPAPIPAKSKERRVKVEPAVAPVQAPSTQPAKTAAQPRKSALKKTTPTSPPAAVPLRSTMRDRASVSNGPEPQMRTTMRGASGGLAGRGSPAPAAQRQSMPPLDTKPPRGALQKRHLPAAAAGAAARPRPQSASGVPAKPKAFVPPAPTYDSDSDASVSSFQRERQRNRASRASNNGGKYSMRASMRSGPTPTMRAAPPVRSISPPRTATSPPPSTLRKSMRPSSPTPESPEKVKSSRFSIRSLSPAGRFRRSSTFDAAPPMPPAPIQAPPPKAKKSMFAKTAPAKAPAKATKPFKSRINDSSDEEDDRPRRFQSRFADSDSEDEDFELPPGLTPVRGIPKRSGEEDGDSTDLEDEASDNEPTPAPVTNGNGKGKSTATNGSVNAQGTSLAAGSLRQPGGLPSLDAAQKKPKRGLFGFGKKKNSYLADANSNTQNTADFEIPMPPAQQNRDRSRPLTPIGELSDFDAGNTPTNPPPKSGRRTPLERSTSDSWPLPSPTPAFAQTERPQSADGPGKRRLSSGRPTLVKRNPSQLSHTEVDLKTGKEVSFGRTGKKKKFQGLRRVLGLDD</sequence>
<feature type="compositionally biased region" description="Low complexity" evidence="1">
    <location>
        <begin position="238"/>
        <end position="251"/>
    </location>
</feature>
<feature type="compositionally biased region" description="Low complexity" evidence="1">
    <location>
        <begin position="1073"/>
        <end position="1096"/>
    </location>
</feature>
<feature type="compositionally biased region" description="Polar residues" evidence="1">
    <location>
        <begin position="622"/>
        <end position="633"/>
    </location>
</feature>
<dbReference type="Proteomes" id="UP001521785">
    <property type="component" value="Unassembled WGS sequence"/>
</dbReference>
<feature type="compositionally biased region" description="Polar residues" evidence="1">
    <location>
        <begin position="1320"/>
        <end position="1345"/>
    </location>
</feature>
<feature type="region of interest" description="Disordered" evidence="1">
    <location>
        <begin position="32"/>
        <end position="266"/>
    </location>
</feature>
<protein>
    <submittedName>
        <fullName evidence="2">Uncharacterized protein</fullName>
    </submittedName>
</protein>
<feature type="region of interest" description="Disordered" evidence="1">
    <location>
        <begin position="657"/>
        <end position="718"/>
    </location>
</feature>
<feature type="compositionally biased region" description="Low complexity" evidence="1">
    <location>
        <begin position="1155"/>
        <end position="1164"/>
    </location>
</feature>